<accession>A0A5C3E4R4</accession>
<sequence length="130" mass="14021">MREAFATNESNLVRASAPKPCQNPPSDVAQWSRTLIFEFTFWLNCVVGGNAALGPVYNQATQASLCCVAASKLALHLSCKKEKVGSELPGRKSDPCCLQLVGTIHPLARNSNQETAKSHSAMLKPYLAAF</sequence>
<proteinExistence type="predicted"/>
<gene>
    <name evidence="1" type="ORF">UTRI_03835</name>
</gene>
<evidence type="ECO:0000313" key="1">
    <source>
        <dbReference type="EMBL" id="SPO24566.1"/>
    </source>
</evidence>
<protein>
    <submittedName>
        <fullName evidence="1">Uncharacterized protein</fullName>
    </submittedName>
</protein>
<dbReference type="AlphaFoldDB" id="A0A5C3E4R4"/>
<reference evidence="1 2" key="1">
    <citation type="submission" date="2018-03" db="EMBL/GenBank/DDBJ databases">
        <authorList>
            <person name="Guldener U."/>
        </authorList>
    </citation>
    <scope>NUCLEOTIDE SEQUENCE [LARGE SCALE GENOMIC DNA]</scope>
    <source>
        <strain evidence="1 2">NBRC100155</strain>
    </source>
</reference>
<dbReference type="EMBL" id="OOIN01000007">
    <property type="protein sequence ID" value="SPO24566.1"/>
    <property type="molecule type" value="Genomic_DNA"/>
</dbReference>
<keyword evidence="2" id="KW-1185">Reference proteome</keyword>
<name>A0A5C3E4R4_9BASI</name>
<dbReference type="Proteomes" id="UP000324022">
    <property type="component" value="Unassembled WGS sequence"/>
</dbReference>
<organism evidence="1 2">
    <name type="scientific">Ustilago trichophora</name>
    <dbReference type="NCBI Taxonomy" id="86804"/>
    <lineage>
        <taxon>Eukaryota</taxon>
        <taxon>Fungi</taxon>
        <taxon>Dikarya</taxon>
        <taxon>Basidiomycota</taxon>
        <taxon>Ustilaginomycotina</taxon>
        <taxon>Ustilaginomycetes</taxon>
        <taxon>Ustilaginales</taxon>
        <taxon>Ustilaginaceae</taxon>
        <taxon>Ustilago</taxon>
    </lineage>
</organism>
<evidence type="ECO:0000313" key="2">
    <source>
        <dbReference type="Proteomes" id="UP000324022"/>
    </source>
</evidence>